<dbReference type="Proteomes" id="UP000054404">
    <property type="component" value="Unassembled WGS sequence"/>
</dbReference>
<evidence type="ECO:0000313" key="3">
    <source>
        <dbReference type="EMBL" id="KTF04873.1"/>
    </source>
</evidence>
<organism evidence="3 5">
    <name type="scientific">Trueperella bernardiae</name>
    <dbReference type="NCBI Taxonomy" id="59561"/>
    <lineage>
        <taxon>Bacteria</taxon>
        <taxon>Bacillati</taxon>
        <taxon>Actinomycetota</taxon>
        <taxon>Actinomycetes</taxon>
        <taxon>Actinomycetales</taxon>
        <taxon>Actinomycetaceae</taxon>
        <taxon>Trueperella</taxon>
    </lineage>
</organism>
<evidence type="ECO:0000259" key="2">
    <source>
        <dbReference type="Pfam" id="PF24481"/>
    </source>
</evidence>
<gene>
    <name evidence="3" type="ORF">AQZ59_00176</name>
    <name evidence="4" type="ORF">QP858_07405</name>
</gene>
<dbReference type="InterPro" id="IPR056003">
    <property type="entry name" value="CT398_CC_hairpin"/>
</dbReference>
<evidence type="ECO:0000313" key="5">
    <source>
        <dbReference type="Proteomes" id="UP000054404"/>
    </source>
</evidence>
<dbReference type="Pfam" id="PF24481">
    <property type="entry name" value="CT398_CC"/>
    <property type="match status" value="1"/>
</dbReference>
<evidence type="ECO:0000313" key="4">
    <source>
        <dbReference type="EMBL" id="MDK8602280.1"/>
    </source>
</evidence>
<sequence length="244" mass="26704">MARAPRSDQLQLLDVAQLDAQLARLKAEGERHPLRAEVGEQMNLVAAKGRELMEARAELDTAQAQLEEAERRTRELAGIVAEKQGRLNAGTGMDSRQLLTLESEINANQAFLDEASDAEFVALERVEAAESAIADIEAQQAVLNERIVTGRAALEDAIAMLERDAADVRRERDALYEPLAAELKDAYERAQRSGGLTVIALHRNGETSGGVQISPIEVNQIKNSDPDQIHISDDYQCIVVLLDA</sequence>
<dbReference type="EMBL" id="LNIZ01000001">
    <property type="protein sequence ID" value="KTF04873.1"/>
    <property type="molecule type" value="Genomic_DNA"/>
</dbReference>
<reference evidence="3 5" key="1">
    <citation type="submission" date="2015-11" db="EMBL/GenBank/DDBJ databases">
        <title>Draft Genome Sequence of the Type Strain Trueperella bernardiae LCDC 89-0504T, Isolated from Blood Culture.</title>
        <authorList>
            <person name="Bernier A.-M."/>
            <person name="Bernard K."/>
        </authorList>
    </citation>
    <scope>NUCLEOTIDE SEQUENCE [LARGE SCALE GENOMIC DNA]</scope>
    <source>
        <strain evidence="3 5">LCDC 89-0504</strain>
    </source>
</reference>
<dbReference type="EMBL" id="JASPDQ010000018">
    <property type="protein sequence ID" value="MDK8602280.1"/>
    <property type="molecule type" value="Genomic_DNA"/>
</dbReference>
<keyword evidence="5" id="KW-1185">Reference proteome</keyword>
<accession>A0A0W1KMN4</accession>
<dbReference type="RefSeq" id="WP_062612264.1">
    <property type="nucleotide sequence ID" value="NZ_CALTZF010000001.1"/>
</dbReference>
<dbReference type="PATRIC" id="fig|59561.3.peg.175"/>
<dbReference type="OrthoDB" id="3268328at2"/>
<name>A0A0W1KMN4_9ACTO</name>
<proteinExistence type="predicted"/>
<evidence type="ECO:0000256" key="1">
    <source>
        <dbReference type="SAM" id="Coils"/>
    </source>
</evidence>
<dbReference type="Proteomes" id="UP001225576">
    <property type="component" value="Unassembled WGS sequence"/>
</dbReference>
<reference evidence="4" key="2">
    <citation type="submission" date="2023-05" db="EMBL/GenBank/DDBJ databases">
        <title>Genomic Catalog of Human Bladder Bacteria.</title>
        <authorList>
            <person name="Du J."/>
        </authorList>
    </citation>
    <scope>NUCLEOTIDE SEQUENCE</scope>
    <source>
        <strain evidence="4">UMB1304A</strain>
    </source>
</reference>
<comment type="caution">
    <text evidence="3">The sequence shown here is derived from an EMBL/GenBank/DDBJ whole genome shotgun (WGS) entry which is preliminary data.</text>
</comment>
<dbReference type="STRING" id="59561.AQZ59_00176"/>
<feature type="coiled-coil region" evidence="1">
    <location>
        <begin position="45"/>
        <end position="79"/>
    </location>
</feature>
<feature type="coiled-coil region" evidence="1">
    <location>
        <begin position="126"/>
        <end position="171"/>
    </location>
</feature>
<dbReference type="AlphaFoldDB" id="A0A0W1KMN4"/>
<keyword evidence="1" id="KW-0175">Coiled coil</keyword>
<dbReference type="Gene3D" id="1.10.287.1490">
    <property type="match status" value="1"/>
</dbReference>
<feature type="domain" description="CT398-like coiled coil hairpin" evidence="2">
    <location>
        <begin position="15"/>
        <end position="194"/>
    </location>
</feature>
<protein>
    <recommendedName>
        <fullName evidence="2">CT398-like coiled coil hairpin domain-containing protein</fullName>
    </recommendedName>
</protein>